<evidence type="ECO:0000256" key="2">
    <source>
        <dbReference type="ARBA" id="ARBA00022803"/>
    </source>
</evidence>
<dbReference type="eggNOG" id="COG0457">
    <property type="taxonomic scope" value="Bacteria"/>
</dbReference>
<dbReference type="HOGENOM" id="CLU_023666_0_0_12"/>
<dbReference type="KEGG" id="bip:Bint_0329"/>
<name>G0EIF5_BRAIP</name>
<evidence type="ECO:0000313" key="5">
    <source>
        <dbReference type="Proteomes" id="UP000008522"/>
    </source>
</evidence>
<dbReference type="PANTHER" id="PTHR44943">
    <property type="entry name" value="CELLULOSE SYNTHASE OPERON PROTEIN C"/>
    <property type="match status" value="1"/>
</dbReference>
<dbReference type="eggNOG" id="COG1196">
    <property type="taxonomic scope" value="Bacteria"/>
</dbReference>
<dbReference type="Pfam" id="PF13181">
    <property type="entry name" value="TPR_8"/>
    <property type="match status" value="5"/>
</dbReference>
<dbReference type="Proteomes" id="UP000008522">
    <property type="component" value="Chromosome"/>
</dbReference>
<dbReference type="Gene3D" id="1.25.40.10">
    <property type="entry name" value="Tetratricopeptide repeat domain"/>
    <property type="match status" value="6"/>
</dbReference>
<feature type="repeat" description="TPR" evidence="3">
    <location>
        <begin position="356"/>
        <end position="389"/>
    </location>
</feature>
<dbReference type="InterPro" id="IPR051685">
    <property type="entry name" value="Ycf3/AcsC/BcsC/TPR_MFPF"/>
</dbReference>
<feature type="repeat" description="TPR" evidence="3">
    <location>
        <begin position="172"/>
        <end position="205"/>
    </location>
</feature>
<dbReference type="PANTHER" id="PTHR44943:SF8">
    <property type="entry name" value="TPR REPEAT-CONTAINING PROTEIN MJ0263"/>
    <property type="match status" value="1"/>
</dbReference>
<evidence type="ECO:0000313" key="4">
    <source>
        <dbReference type="EMBL" id="AEM20963.1"/>
    </source>
</evidence>
<dbReference type="PATRIC" id="fig|1045858.4.peg.327"/>
<dbReference type="Pfam" id="PF00515">
    <property type="entry name" value="TPR_1"/>
    <property type="match status" value="1"/>
</dbReference>
<dbReference type="PROSITE" id="PS50293">
    <property type="entry name" value="TPR_REGION"/>
    <property type="match status" value="3"/>
</dbReference>
<dbReference type="InterPro" id="IPR011990">
    <property type="entry name" value="TPR-like_helical_dom_sf"/>
</dbReference>
<evidence type="ECO:0000256" key="1">
    <source>
        <dbReference type="ARBA" id="ARBA00022737"/>
    </source>
</evidence>
<dbReference type="Pfam" id="PF13174">
    <property type="entry name" value="TPR_6"/>
    <property type="match status" value="1"/>
</dbReference>
<dbReference type="EMBL" id="CP002874">
    <property type="protein sequence ID" value="AEM20963.1"/>
    <property type="molecule type" value="Genomic_DNA"/>
</dbReference>
<dbReference type="SMART" id="SM00028">
    <property type="entry name" value="TPR"/>
    <property type="match status" value="13"/>
</dbReference>
<dbReference type="PROSITE" id="PS50005">
    <property type="entry name" value="TPR"/>
    <property type="match status" value="6"/>
</dbReference>
<reference evidence="4 5" key="1">
    <citation type="journal article" date="2011" name="BMC Genomics">
        <title>Complete genome sequence of Brachyspira intermedia reveals unique genomic features in Brachyspira species and phage-mediated horizontal gene transfer.</title>
        <authorList>
            <person name="Hafstrom T."/>
            <person name="Jansson D.S."/>
            <person name="Segerman B."/>
        </authorList>
    </citation>
    <scope>NUCLEOTIDE SEQUENCE [LARGE SCALE GENOMIC DNA]</scope>
    <source>
        <strain evidence="5">ATCC 51140 / PWS/A</strain>
    </source>
</reference>
<feature type="repeat" description="TPR" evidence="3">
    <location>
        <begin position="391"/>
        <end position="424"/>
    </location>
</feature>
<dbReference type="SUPFAM" id="SSF48452">
    <property type="entry name" value="TPR-like"/>
    <property type="match status" value="3"/>
</dbReference>
<proteinExistence type="predicted"/>
<dbReference type="InterPro" id="IPR019734">
    <property type="entry name" value="TPR_rpt"/>
</dbReference>
<dbReference type="Pfam" id="PF13424">
    <property type="entry name" value="TPR_12"/>
    <property type="match status" value="1"/>
</dbReference>
<sequence>MQDNKKNYTIEEIKELINKRINNEKLEDDDVLYYKEAQEILKKHLKNDPNNKELLFLLALVQYDNSYIDDEYKKVIATLKKLLNLNYKKDKVLYYLAASYYYDSDYDNNKKIQKEIIELLENAIELNNKDSEYWYLLGTAHFFVIKDYDKTIEFHKKAAEINYTETICNNKEYYYYRLGQINLYLGKSQEAIENFKKAIEDSIDCFNDFYKASDYWHYLGLSYEKNGQYDEALKSYEMALDIDVRSELDDYFYDCLKALKSLYDLYKKLGKNDDALYALKDSIEKDISAPFMIITFGDKDFKGSETYNDIVQAYTDIIDGSWHYCQSNACREELADLYIRYGEYDKAIELYNQISIENYKNIAETYIEAKNYKKAIDTYKMIIKMYPDDALNYYIDIARTYENAENYNEAIDYYNKAIEIDSENSCYYVNIAEIYKKLENYEEAVNYYNKAIEIFNEPCEYHEKLAECYESLEKYNNSIEAYKEYLKIDYKLFLYDIYTIGSSKLDTLKKIASLYDKLNDIENRNLYYEKAIKKCRKLIKKDKRNKKRYLKEIAYIYIKIGNKEKAFEIYNDLIKNYNKKISRNKNNCGLFEIQADLYLKIDDKEMALETYNKAIEVCLKNIKSFENKKISISDNDDKNKISSYMEDLSYLAFFYQKVSKPENCINIYEKLIKIYEENITDDEDNIFYLKSIAELYIKLNQKDNALKTYKRILEIDKDNNEAKEKIEDIESGKEVETACIFGLSYNRYK</sequence>
<keyword evidence="1" id="KW-0677">Repeat</keyword>
<gene>
    <name evidence="4" type="ordered locus">Bint_0329</name>
</gene>
<accession>G0EIF5</accession>
<keyword evidence="5" id="KW-1185">Reference proteome</keyword>
<feature type="repeat" description="TPR" evidence="3">
    <location>
        <begin position="425"/>
        <end position="458"/>
    </location>
</feature>
<protein>
    <submittedName>
        <fullName evidence="4">Uncharacterized protein</fullName>
    </submittedName>
</protein>
<keyword evidence="2 3" id="KW-0802">TPR repeat</keyword>
<dbReference type="OrthoDB" id="305296at2"/>
<feature type="repeat" description="TPR" evidence="3">
    <location>
        <begin position="213"/>
        <end position="246"/>
    </location>
</feature>
<dbReference type="AlphaFoldDB" id="G0EIF5"/>
<evidence type="ECO:0000256" key="3">
    <source>
        <dbReference type="PROSITE-ProRule" id="PRU00339"/>
    </source>
</evidence>
<organism evidence="4 5">
    <name type="scientific">Brachyspira intermedia (strain ATCC 51140 / PWS/A)</name>
    <name type="common">Serpulina intermedia</name>
    <dbReference type="NCBI Taxonomy" id="1045858"/>
    <lineage>
        <taxon>Bacteria</taxon>
        <taxon>Pseudomonadati</taxon>
        <taxon>Spirochaetota</taxon>
        <taxon>Spirochaetia</taxon>
        <taxon>Brachyspirales</taxon>
        <taxon>Brachyspiraceae</taxon>
        <taxon>Brachyspira</taxon>
    </lineage>
</organism>
<dbReference type="GeneID" id="44968886"/>
<feature type="repeat" description="TPR" evidence="3">
    <location>
        <begin position="686"/>
        <end position="719"/>
    </location>
</feature>
<dbReference type="RefSeq" id="WP_014486815.1">
    <property type="nucleotide sequence ID" value="NC_017243.1"/>
</dbReference>